<dbReference type="InterPro" id="IPR043129">
    <property type="entry name" value="ATPase_NBD"/>
</dbReference>
<dbReference type="Proteomes" id="UP001597301">
    <property type="component" value="Unassembled WGS sequence"/>
</dbReference>
<dbReference type="InterPro" id="IPR005883">
    <property type="entry name" value="PilM"/>
</dbReference>
<evidence type="ECO:0000313" key="1">
    <source>
        <dbReference type="EMBL" id="MFD1708774.1"/>
    </source>
</evidence>
<protein>
    <submittedName>
        <fullName evidence="1">Type IV pilus biogenesis protein PilM</fullName>
    </submittedName>
</protein>
<gene>
    <name evidence="1" type="primary">pilM</name>
    <name evidence="1" type="ORF">ACFSCZ_19040</name>
</gene>
<keyword evidence="2" id="KW-1185">Reference proteome</keyword>
<dbReference type="EMBL" id="JBHUEO010000120">
    <property type="protein sequence ID" value="MFD1708774.1"/>
    <property type="molecule type" value="Genomic_DNA"/>
</dbReference>
<dbReference type="PANTHER" id="PTHR32432">
    <property type="entry name" value="CELL DIVISION PROTEIN FTSA-RELATED"/>
    <property type="match status" value="1"/>
</dbReference>
<accession>A0ABW4KNK6</accession>
<proteinExistence type="predicted"/>
<dbReference type="RefSeq" id="WP_380776544.1">
    <property type="nucleotide sequence ID" value="NZ_JBHUEO010000120.1"/>
</dbReference>
<reference evidence="2" key="1">
    <citation type="journal article" date="2019" name="Int. J. Syst. Evol. Microbiol.">
        <title>The Global Catalogue of Microorganisms (GCM) 10K type strain sequencing project: providing services to taxonomists for standard genome sequencing and annotation.</title>
        <authorList>
            <consortium name="The Broad Institute Genomics Platform"/>
            <consortium name="The Broad Institute Genome Sequencing Center for Infectious Disease"/>
            <person name="Wu L."/>
            <person name="Ma J."/>
        </authorList>
    </citation>
    <scope>NUCLEOTIDE SEQUENCE [LARGE SCALE GENOMIC DNA]</scope>
    <source>
        <strain evidence="2">CGMCC 1.12295</strain>
    </source>
</reference>
<dbReference type="Gene3D" id="3.30.420.40">
    <property type="match status" value="2"/>
</dbReference>
<dbReference type="PANTHER" id="PTHR32432:SF3">
    <property type="entry name" value="ETHANOLAMINE UTILIZATION PROTEIN EUTJ"/>
    <property type="match status" value="1"/>
</dbReference>
<sequence length="331" mass="38600">MLSIRKSKRVANIVIDDYVIRVAETYGPQLTHIRKLKERPIPSGLIEQGKIVDDLQFYHFMKQLVREWKLKHLGVRFYAPESLVIMRNVEYPSRLQHQEVMDYFAFEIGESIHLPFDQPVFDIHPLPGTETNTGKQKAVLFAAPEEEITKFTHLFEDVSLNPKAVDVRPLGVYRFFHYLDHSKKGETYLFFELNLLSVNISIFTDDQMEFTRFQPLELNPNQISYSYQNDEMFEWTFAGDQTIVKQLLTDQMNELDRIMDFYRYSLHKGEKGVTQIIVTGDHPLTERFKQKVEEQYGLPVTLLKGYLSPLKEEKADMRFIPALGLALKGGA</sequence>
<dbReference type="SUPFAM" id="SSF53067">
    <property type="entry name" value="Actin-like ATPase domain"/>
    <property type="match status" value="1"/>
</dbReference>
<dbReference type="InterPro" id="IPR050696">
    <property type="entry name" value="FtsA/MreB"/>
</dbReference>
<dbReference type="Gene3D" id="3.30.1490.300">
    <property type="match status" value="1"/>
</dbReference>
<organism evidence="1 2">
    <name type="scientific">Siminovitchia sediminis</name>
    <dbReference type="NCBI Taxonomy" id="1274353"/>
    <lineage>
        <taxon>Bacteria</taxon>
        <taxon>Bacillati</taxon>
        <taxon>Bacillota</taxon>
        <taxon>Bacilli</taxon>
        <taxon>Bacillales</taxon>
        <taxon>Bacillaceae</taxon>
        <taxon>Siminovitchia</taxon>
    </lineage>
</organism>
<name>A0ABW4KNK6_9BACI</name>
<dbReference type="Pfam" id="PF11104">
    <property type="entry name" value="PilM_2"/>
    <property type="match status" value="1"/>
</dbReference>
<comment type="caution">
    <text evidence="1">The sequence shown here is derived from an EMBL/GenBank/DDBJ whole genome shotgun (WGS) entry which is preliminary data.</text>
</comment>
<evidence type="ECO:0000313" key="2">
    <source>
        <dbReference type="Proteomes" id="UP001597301"/>
    </source>
</evidence>